<keyword evidence="1" id="KW-0812">Transmembrane</keyword>
<feature type="transmembrane region" description="Helical" evidence="1">
    <location>
        <begin position="135"/>
        <end position="155"/>
    </location>
</feature>
<dbReference type="RefSeq" id="WP_346113425.1">
    <property type="nucleotide sequence ID" value="NZ_BAAAMU010000126.1"/>
</dbReference>
<protein>
    <recommendedName>
        <fullName evidence="4">Copper resistance protein D domain-containing protein</fullName>
    </recommendedName>
</protein>
<evidence type="ECO:0008006" key="4">
    <source>
        <dbReference type="Google" id="ProtNLM"/>
    </source>
</evidence>
<evidence type="ECO:0000256" key="1">
    <source>
        <dbReference type="SAM" id="Phobius"/>
    </source>
</evidence>
<reference evidence="2 3" key="1">
    <citation type="journal article" date="2019" name="Int. J. Syst. Evol. Microbiol.">
        <title>The Global Catalogue of Microorganisms (GCM) 10K type strain sequencing project: providing services to taxonomists for standard genome sequencing and annotation.</title>
        <authorList>
            <consortium name="The Broad Institute Genomics Platform"/>
            <consortium name="The Broad Institute Genome Sequencing Center for Infectious Disease"/>
            <person name="Wu L."/>
            <person name="Ma J."/>
        </authorList>
    </citation>
    <scope>NUCLEOTIDE SEQUENCE [LARGE SCALE GENOMIC DNA]</scope>
    <source>
        <strain evidence="2 3">JCM 13929</strain>
    </source>
</reference>
<feature type="transmembrane region" description="Helical" evidence="1">
    <location>
        <begin position="64"/>
        <end position="86"/>
    </location>
</feature>
<accession>A0ABN2H482</accession>
<keyword evidence="3" id="KW-1185">Reference proteome</keyword>
<evidence type="ECO:0000313" key="3">
    <source>
        <dbReference type="Proteomes" id="UP001500064"/>
    </source>
</evidence>
<keyword evidence="1" id="KW-0472">Membrane</keyword>
<proteinExistence type="predicted"/>
<organism evidence="2 3">
    <name type="scientific">Nonomuraea maheshkhaliensis</name>
    <dbReference type="NCBI Taxonomy" id="419590"/>
    <lineage>
        <taxon>Bacteria</taxon>
        <taxon>Bacillati</taxon>
        <taxon>Actinomycetota</taxon>
        <taxon>Actinomycetes</taxon>
        <taxon>Streptosporangiales</taxon>
        <taxon>Streptosporangiaceae</taxon>
        <taxon>Nonomuraea</taxon>
    </lineage>
</organism>
<dbReference type="Proteomes" id="UP001500064">
    <property type="component" value="Unassembled WGS sequence"/>
</dbReference>
<comment type="caution">
    <text evidence="2">The sequence shown here is derived from an EMBL/GenBank/DDBJ whole genome shotgun (WGS) entry which is preliminary data.</text>
</comment>
<feature type="transmembrane region" description="Helical" evidence="1">
    <location>
        <begin position="98"/>
        <end position="123"/>
    </location>
</feature>
<dbReference type="EMBL" id="BAAAMU010000126">
    <property type="protein sequence ID" value="GAA1681709.1"/>
    <property type="molecule type" value="Genomic_DNA"/>
</dbReference>
<evidence type="ECO:0000313" key="2">
    <source>
        <dbReference type="EMBL" id="GAA1681709.1"/>
    </source>
</evidence>
<keyword evidence="1" id="KW-1133">Transmembrane helix</keyword>
<name>A0ABN2H482_9ACTN</name>
<gene>
    <name evidence="2" type="ORF">GCM10009733_092960</name>
</gene>
<feature type="transmembrane region" description="Helical" evidence="1">
    <location>
        <begin position="20"/>
        <end position="43"/>
    </location>
</feature>
<sequence>MDRYGALEVSAMTWWTVARFLHVLGAAVWVGGQLTVSLVVLPLARRLLDEERRGQVLTAVGRRFGLLTVAVFLPVQLATGVAIAWHKGLTWATLAEPGYGRILAAKLALFCAVMVAAAAHGWASGAGRPVLARTLAMASLAGSLGVVLLATALPVT</sequence>